<dbReference type="Proteomes" id="UP000784880">
    <property type="component" value="Unassembled WGS sequence"/>
</dbReference>
<dbReference type="EMBL" id="JAHQCS010000178">
    <property type="protein sequence ID" value="MBU9714424.1"/>
    <property type="molecule type" value="Genomic_DNA"/>
</dbReference>
<gene>
    <name evidence="2" type="ORF">KS419_22035</name>
</gene>
<evidence type="ECO:0000313" key="3">
    <source>
        <dbReference type="Proteomes" id="UP000784880"/>
    </source>
</evidence>
<protein>
    <submittedName>
        <fullName evidence="2">Rho termination factor N-terminal domain-containing protein</fullName>
    </submittedName>
</protein>
<dbReference type="RefSeq" id="WP_217068988.1">
    <property type="nucleotide sequence ID" value="NZ_JAHQCS010000178.1"/>
</dbReference>
<dbReference type="InterPro" id="IPR011112">
    <property type="entry name" value="Rho-like_N"/>
</dbReference>
<organism evidence="2 3">
    <name type="scientific">Evansella tamaricis</name>
    <dbReference type="NCBI Taxonomy" id="2069301"/>
    <lineage>
        <taxon>Bacteria</taxon>
        <taxon>Bacillati</taxon>
        <taxon>Bacillota</taxon>
        <taxon>Bacilli</taxon>
        <taxon>Bacillales</taxon>
        <taxon>Bacillaceae</taxon>
        <taxon>Evansella</taxon>
    </lineage>
</organism>
<keyword evidence="3" id="KW-1185">Reference proteome</keyword>
<accession>A0ABS6JL70</accession>
<name>A0ABS6JL70_9BACI</name>
<reference evidence="2 3" key="1">
    <citation type="submission" date="2021-06" db="EMBL/GenBank/DDBJ databases">
        <title>Bacillus sp. RD4P76, an endophyte from a halophyte.</title>
        <authorList>
            <person name="Sun J.-Q."/>
        </authorList>
    </citation>
    <scope>NUCLEOTIDE SEQUENCE [LARGE SCALE GENOMIC DNA]</scope>
    <source>
        <strain evidence="2 3">CGMCC 1.15917</strain>
    </source>
</reference>
<feature type="domain" description="Rho termination factor-like N-terminal" evidence="1">
    <location>
        <begin position="59"/>
        <end position="91"/>
    </location>
</feature>
<dbReference type="Pfam" id="PF07498">
    <property type="entry name" value="Rho_N"/>
    <property type="match status" value="1"/>
</dbReference>
<sequence>MTKVYSPNKNFNGVVANVTFVEGVGETNSPYSLDYFKRKGYTIKNNEKKDEENKGQSNDLDNMDLKELKALAKEQGVKGYSNMGKQKLISKLEAR</sequence>
<proteinExistence type="predicted"/>
<evidence type="ECO:0000313" key="2">
    <source>
        <dbReference type="EMBL" id="MBU9714424.1"/>
    </source>
</evidence>
<evidence type="ECO:0000259" key="1">
    <source>
        <dbReference type="Pfam" id="PF07498"/>
    </source>
</evidence>
<comment type="caution">
    <text evidence="2">The sequence shown here is derived from an EMBL/GenBank/DDBJ whole genome shotgun (WGS) entry which is preliminary data.</text>
</comment>